<gene>
    <name evidence="4" type="ORF">DSCA_07580</name>
</gene>
<dbReference type="OrthoDB" id="5197601at2"/>
<organism evidence="4 5">
    <name type="scientific">Desulfosarcina alkanivorans</name>
    <dbReference type="NCBI Taxonomy" id="571177"/>
    <lineage>
        <taxon>Bacteria</taxon>
        <taxon>Pseudomonadati</taxon>
        <taxon>Thermodesulfobacteriota</taxon>
        <taxon>Desulfobacteria</taxon>
        <taxon>Desulfobacterales</taxon>
        <taxon>Desulfosarcinaceae</taxon>
        <taxon>Desulfosarcina</taxon>
    </lineage>
</organism>
<dbReference type="GO" id="GO:0046872">
    <property type="term" value="F:metal ion binding"/>
    <property type="evidence" value="ECO:0007669"/>
    <property type="project" value="UniProtKB-KW"/>
</dbReference>
<dbReference type="FunFam" id="3.90.850.10:FF:000002">
    <property type="entry name" value="2-hydroxyhepta-2,4-diene-1,7-dioate isomerase"/>
    <property type="match status" value="1"/>
</dbReference>
<dbReference type="GO" id="GO:0016853">
    <property type="term" value="F:isomerase activity"/>
    <property type="evidence" value="ECO:0007669"/>
    <property type="project" value="UniProtKB-ARBA"/>
</dbReference>
<evidence type="ECO:0000259" key="3">
    <source>
        <dbReference type="Pfam" id="PF01557"/>
    </source>
</evidence>
<proteinExistence type="inferred from homology"/>
<dbReference type="InterPro" id="IPR011234">
    <property type="entry name" value="Fumarylacetoacetase-like_C"/>
</dbReference>
<keyword evidence="2" id="KW-0479">Metal-binding</keyword>
<dbReference type="Proteomes" id="UP000427906">
    <property type="component" value="Chromosome"/>
</dbReference>
<dbReference type="PANTHER" id="PTHR42796">
    <property type="entry name" value="FUMARYLACETOACETATE HYDROLASE DOMAIN-CONTAINING PROTEIN 2A-RELATED"/>
    <property type="match status" value="1"/>
</dbReference>
<evidence type="ECO:0000313" key="5">
    <source>
        <dbReference type="Proteomes" id="UP000427906"/>
    </source>
</evidence>
<dbReference type="EMBL" id="AP021874">
    <property type="protein sequence ID" value="BBO66828.1"/>
    <property type="molecule type" value="Genomic_DNA"/>
</dbReference>
<dbReference type="AlphaFoldDB" id="A0A5K7YCG3"/>
<feature type="domain" description="Fumarylacetoacetase-like C-terminal" evidence="3">
    <location>
        <begin position="20"/>
        <end position="232"/>
    </location>
</feature>
<protein>
    <submittedName>
        <fullName evidence="4">Acylpyruvase</fullName>
    </submittedName>
</protein>
<dbReference type="PANTHER" id="PTHR42796:SF4">
    <property type="entry name" value="FUMARYLACETOACETATE HYDROLASE DOMAIN-CONTAINING PROTEIN 2A"/>
    <property type="match status" value="1"/>
</dbReference>
<dbReference type="Gene3D" id="3.90.850.10">
    <property type="entry name" value="Fumarylacetoacetase-like, C-terminal domain"/>
    <property type="match status" value="1"/>
</dbReference>
<evidence type="ECO:0000256" key="2">
    <source>
        <dbReference type="ARBA" id="ARBA00022723"/>
    </source>
</evidence>
<dbReference type="KEGG" id="dalk:DSCA_07580"/>
<keyword evidence="5" id="KW-1185">Reference proteome</keyword>
<accession>A0A5K7YCG3</accession>
<dbReference type="SUPFAM" id="SSF56529">
    <property type="entry name" value="FAH"/>
    <property type="match status" value="1"/>
</dbReference>
<dbReference type="Pfam" id="PF01557">
    <property type="entry name" value="FAA_hydrolase"/>
    <property type="match status" value="1"/>
</dbReference>
<name>A0A5K7YCG3_9BACT</name>
<comment type="similarity">
    <text evidence="1">Belongs to the FAH family.</text>
</comment>
<evidence type="ECO:0000313" key="4">
    <source>
        <dbReference type="EMBL" id="BBO66828.1"/>
    </source>
</evidence>
<dbReference type="RefSeq" id="WP_155315155.1">
    <property type="nucleotide sequence ID" value="NZ_AP021874.1"/>
</dbReference>
<evidence type="ECO:0000256" key="1">
    <source>
        <dbReference type="ARBA" id="ARBA00010211"/>
    </source>
</evidence>
<dbReference type="GO" id="GO:0019752">
    <property type="term" value="P:carboxylic acid metabolic process"/>
    <property type="evidence" value="ECO:0007669"/>
    <property type="project" value="UniProtKB-ARBA"/>
</dbReference>
<reference evidence="4 5" key="1">
    <citation type="submission" date="2019-11" db="EMBL/GenBank/DDBJ databases">
        <title>Comparative genomics of hydrocarbon-degrading Desulfosarcina strains.</title>
        <authorList>
            <person name="Watanabe M."/>
            <person name="Kojima H."/>
            <person name="Fukui M."/>
        </authorList>
    </citation>
    <scope>NUCLEOTIDE SEQUENCE [LARGE SCALE GENOMIC DNA]</scope>
    <source>
        <strain evidence="4 5">PL12</strain>
    </source>
</reference>
<dbReference type="InterPro" id="IPR036663">
    <property type="entry name" value="Fumarylacetoacetase_C_sf"/>
</dbReference>
<sequence>MINLPIKNSRDTVSINPTKLIALGLNYRAHIAESVSVKVKGFTDEVPSEPLLFPKTPNVLVGPEDPIVIPKFIREYGFKTLRTDYEAELALIIRDRCKNVAVEAAMDVVLGYTCMNDISQRNIQNGDRTGWSRGKSFDTFGPIGPRVVLAADMPDPHNLDICCRLNGKTVQEGNTRQMIFKIPEIIAFVSKNFTLMPGDIILTGTPSGVGPITHGDTVEVEIEGIGVLKNSVIDENELPGSSA</sequence>
<dbReference type="InterPro" id="IPR051121">
    <property type="entry name" value="FAH"/>
</dbReference>